<dbReference type="EC" id="3.2.1.8" evidence="11"/>
<dbReference type="EMBL" id="UFSZ01000001">
    <property type="protein sequence ID" value="SUV16402.1"/>
    <property type="molecule type" value="Genomic_DNA"/>
</dbReference>
<dbReference type="Pfam" id="PF09479">
    <property type="entry name" value="Flg_new"/>
    <property type="match status" value="9"/>
</dbReference>
<feature type="domain" description="SLH" evidence="9">
    <location>
        <begin position="1489"/>
        <end position="1543"/>
    </location>
</feature>
<dbReference type="Pfam" id="PF00395">
    <property type="entry name" value="SLH"/>
    <property type="match status" value="3"/>
</dbReference>
<dbReference type="GO" id="GO:0005576">
    <property type="term" value="C:extracellular region"/>
    <property type="evidence" value="ECO:0007669"/>
    <property type="project" value="UniProtKB-SubCell"/>
</dbReference>
<evidence type="ECO:0000256" key="7">
    <source>
        <dbReference type="ARBA" id="ARBA00023237"/>
    </source>
</evidence>
<evidence type="ECO:0000256" key="8">
    <source>
        <dbReference type="SAM" id="MobiDB-lite"/>
    </source>
</evidence>
<dbReference type="PROSITE" id="PS51272">
    <property type="entry name" value="SLH"/>
    <property type="match status" value="3"/>
</dbReference>
<keyword evidence="11" id="KW-0378">Hydrolase</keyword>
<evidence type="ECO:0000313" key="11">
    <source>
        <dbReference type="EMBL" id="SUV16402.1"/>
    </source>
</evidence>
<dbReference type="Gene3D" id="2.60.40.4270">
    <property type="entry name" value="Listeria-Bacteroides repeat domain"/>
    <property type="match status" value="9"/>
</dbReference>
<dbReference type="PANTHER" id="PTHR43308">
    <property type="entry name" value="OUTER MEMBRANE PROTEIN ALPHA-RELATED"/>
    <property type="match status" value="1"/>
</dbReference>
<dbReference type="InterPro" id="IPR003368">
    <property type="entry name" value="POMP_repeat"/>
</dbReference>
<dbReference type="Proteomes" id="UP000238825">
    <property type="component" value="Chromosome"/>
</dbReference>
<dbReference type="InterPro" id="IPR042229">
    <property type="entry name" value="Listeria/Bacterioides_rpt_sf"/>
</dbReference>
<dbReference type="InterPro" id="IPR013378">
    <property type="entry name" value="InlB-like_B-rpt"/>
</dbReference>
<dbReference type="InterPro" id="IPR011050">
    <property type="entry name" value="Pectin_lyase_fold/virulence"/>
</dbReference>
<evidence type="ECO:0000313" key="10">
    <source>
        <dbReference type="EMBL" id="AVK97678.1"/>
    </source>
</evidence>
<evidence type="ECO:0000313" key="13">
    <source>
        <dbReference type="Proteomes" id="UP000255295"/>
    </source>
</evidence>
<evidence type="ECO:0000256" key="1">
    <source>
        <dbReference type="ARBA" id="ARBA00004196"/>
    </source>
</evidence>
<reference evidence="11 13" key="2">
    <citation type="submission" date="2018-06" db="EMBL/GenBank/DDBJ databases">
        <authorList>
            <consortium name="Pathogen Informatics"/>
            <person name="Doyle S."/>
        </authorList>
    </citation>
    <scope>NUCLEOTIDE SEQUENCE [LARGE SCALE GENOMIC DNA]</scope>
    <source>
        <strain evidence="11 13">NCTC10338</strain>
    </source>
</reference>
<dbReference type="InterPro" id="IPR059226">
    <property type="entry name" value="Choice_anch_Q_dom"/>
</dbReference>
<keyword evidence="4" id="KW-0964">Secreted</keyword>
<dbReference type="GeneID" id="48277711"/>
<sequence>MRKTRPQVIPILSICLLILYTFIGSIPVLAAMNHQTVQQSSLLAASNIIYVNTNVAGGKKDGTSWENAFLDLQSALSKAKTGDQIWIAQGTYTPTRLDDVRDARTAHFKMKNGVAIYGGFKGDSDEETVENRDFTHNKTILSGALPSGEAAYHVFYHPNNYDLKLNATAILDGVTISAGHADGYLTSHKHGGGMYNSGNNPTLRNVIFYGNKANYFGGGMYNLQSSPTLMNVEFTDNEANSGGGIFNWNESAPKITNVVFNKNKATRSGGGIQNNSCDIIIEHAKFTNNEAAHGGGIANYGNSASTLTDVTFSQNIASQQGGGIYNNGPGNKSILTNVMFEQNKAAYFGGGIVNDRESSPKFTDVIFRNNESDSGGAMFNANRSAPELNNVEFHGNIAISRGGGIYNRLQSNPLITNVIFNGNKSELGGGLLNESGNPSLINALFISNNANKGSALYNIFADFSLINATIYSNSPAAIYGGAANSKIINSIIIGNGHTAALTDYQGQTTNSLLDVPVEKGYKGQLFDATSNPTGPATYVPDDVFVSPTSGNLHLKVGGPAIDAGNSDAHSIATDLAGKRRIQGAAIDLGVYETTPYYTVTYNANGATSGTVPQDSTQYEENKIVTVQGNSGNLVKDGYLFAGWNTQADGQGEPYFADETFQIGTTDVILYAQWIKNHYTVTYDANGATSGQVPQDSALYEENEVVTVQGNSGNLVRDGYLFAGWNTQADGQGAAYNANATFQIGTADVILYAQWTKPNTSTYTVTYDANGATSGTVPQDSTQYEENKTVTVQGNSGQLVRTGYMFAGWNTQADGQGTAYNANETFPIGTADVILYAHWTKPNTPTYIVTYHANGATSGTVPQDSALYEENETVTVQGNSGNLVREGYLFAGWNTQADGQGTAYNANATFQIGTADVILYAQWTKPNTPTYTVTYHANGATSGTVPQDSTQYEENKTVTVQGNSGQLVRTGYTFAGWNTQADGQGEPYFADETFQIGTTDVILYAQWIKNHYTVTYDANGATSGTVPQDSALYEENEMVTVQGNSGNLVRDGYLFAGWNTQADGQGKLYFADETFQMGTEDVILYAQWTKPNTPTYTVTYDANGAISGTVPQDSALYEENDVVTVQGNSGNLVRDGYLFAGWNTQVDGQGTMYQANDVFPIGTADVILYAQWTKTNTPAYTVTYDANGATSGTVPQDSTQYEENKTVTVQGNSGQLVRTGYTFTGWNTQADGKGISYAENATFQMGKADVTLYAQWASNPSTPNEGNVTGPSTSEGNNSANPSRSIQISLETNGGLSLKDIEIAYNTTVSDLPIPTREGYRFAGWYQDKELTKPWDKRMLVKESLTLYAKWTALPEEEAINSQPPKTPQPLPPIVTFQDIENHWAQEIIEALATQGVITGYKDGTFRPNETISRQHVAVLLTRAFTFEASRPSIAFSDVAPHHPYYHEITILQQAGIIDGIDGAFHPADHLTRAQLAKILANTLQLQPQTTSSFTDVDSSHWSAGYIGALERAGIALGDNGKFRPEASVTRAQLAAFLYRAMQQ</sequence>
<keyword evidence="11" id="KW-0326">Glycosidase</keyword>
<dbReference type="GO" id="GO:0009279">
    <property type="term" value="C:cell outer membrane"/>
    <property type="evidence" value="ECO:0007669"/>
    <property type="project" value="UniProtKB-SubCell"/>
</dbReference>
<dbReference type="NCBIfam" id="TIGR01376">
    <property type="entry name" value="POMP_repeat"/>
    <property type="match status" value="1"/>
</dbReference>
<dbReference type="Gene3D" id="2.160.20.10">
    <property type="entry name" value="Single-stranded right-handed beta-helix, Pectin lyase-like"/>
    <property type="match status" value="1"/>
</dbReference>
<feature type="domain" description="SLH" evidence="9">
    <location>
        <begin position="1435"/>
        <end position="1488"/>
    </location>
</feature>
<evidence type="ECO:0000256" key="2">
    <source>
        <dbReference type="ARBA" id="ARBA00004442"/>
    </source>
</evidence>
<gene>
    <name evidence="11" type="primary">xynA1_1</name>
    <name evidence="10" type="ORF">LS41612_16060</name>
    <name evidence="11" type="ORF">NCTC10338_01481</name>
</gene>
<dbReference type="PANTHER" id="PTHR43308:SF5">
    <property type="entry name" value="S-LAYER PROTEIN _ PEPTIDOGLYCAN ENDO-BETA-N-ACETYLGLUCOSAMINIDASE"/>
    <property type="match status" value="1"/>
</dbReference>
<dbReference type="NCBIfam" id="TIGR02543">
    <property type="entry name" value="List_Bact_rpt"/>
    <property type="match status" value="7"/>
</dbReference>
<organism evidence="10 12">
    <name type="scientific">Lysinibacillus sphaericus</name>
    <name type="common">Bacillus sphaericus</name>
    <dbReference type="NCBI Taxonomy" id="1421"/>
    <lineage>
        <taxon>Bacteria</taxon>
        <taxon>Bacillati</taxon>
        <taxon>Bacillota</taxon>
        <taxon>Bacilli</taxon>
        <taxon>Bacillales</taxon>
        <taxon>Bacillaceae</taxon>
        <taxon>Lysinibacillus</taxon>
    </lineage>
</organism>
<dbReference type="InterPro" id="IPR012334">
    <property type="entry name" value="Pectin_lyas_fold"/>
</dbReference>
<protein>
    <submittedName>
        <fullName evidence="11">S-layer-like domain-containing protein</fullName>
        <ecNumber evidence="11">3.2.1.8</ecNumber>
    </submittedName>
</protein>
<evidence type="ECO:0000259" key="9">
    <source>
        <dbReference type="PROSITE" id="PS51272"/>
    </source>
</evidence>
<evidence type="ECO:0000256" key="6">
    <source>
        <dbReference type="ARBA" id="ARBA00023136"/>
    </source>
</evidence>
<evidence type="ECO:0000256" key="4">
    <source>
        <dbReference type="ARBA" id="ARBA00022525"/>
    </source>
</evidence>
<keyword evidence="5" id="KW-0732">Signal</keyword>
<dbReference type="InterPro" id="IPR001119">
    <property type="entry name" value="SLH_dom"/>
</dbReference>
<name>A0A2S0K2X5_LYSSH</name>
<dbReference type="SUPFAM" id="SSF51126">
    <property type="entry name" value="Pectin lyase-like"/>
    <property type="match status" value="2"/>
</dbReference>
<evidence type="ECO:0000256" key="5">
    <source>
        <dbReference type="ARBA" id="ARBA00022729"/>
    </source>
</evidence>
<feature type="domain" description="SLH" evidence="9">
    <location>
        <begin position="1371"/>
        <end position="1434"/>
    </location>
</feature>
<dbReference type="EMBL" id="CP019980">
    <property type="protein sequence ID" value="AVK97678.1"/>
    <property type="molecule type" value="Genomic_DNA"/>
</dbReference>
<accession>A0A2S0K2X5</accession>
<dbReference type="Proteomes" id="UP000255295">
    <property type="component" value="Unassembled WGS sequence"/>
</dbReference>
<feature type="region of interest" description="Disordered" evidence="8">
    <location>
        <begin position="1256"/>
        <end position="1283"/>
    </location>
</feature>
<dbReference type="RefSeq" id="WP_080653313.1">
    <property type="nucleotide sequence ID" value="NZ_CP019980.1"/>
</dbReference>
<keyword evidence="6" id="KW-0472">Membrane</keyword>
<dbReference type="InterPro" id="IPR051465">
    <property type="entry name" value="Cell_Envelope_Struct_Comp"/>
</dbReference>
<dbReference type="GO" id="GO:0031176">
    <property type="term" value="F:endo-1,4-beta-xylanase activity"/>
    <property type="evidence" value="ECO:0007669"/>
    <property type="project" value="UniProtKB-EC"/>
</dbReference>
<keyword evidence="7" id="KW-0998">Cell outer membrane</keyword>
<evidence type="ECO:0000256" key="3">
    <source>
        <dbReference type="ARBA" id="ARBA00004613"/>
    </source>
</evidence>
<comment type="subcellular location">
    <subcellularLocation>
        <location evidence="1">Cell envelope</location>
    </subcellularLocation>
    <subcellularLocation>
        <location evidence="2">Cell outer membrane</location>
    </subcellularLocation>
    <subcellularLocation>
        <location evidence="3">Secreted</location>
    </subcellularLocation>
</comment>
<evidence type="ECO:0000313" key="12">
    <source>
        <dbReference type="Proteomes" id="UP000238825"/>
    </source>
</evidence>
<proteinExistence type="predicted"/>
<dbReference type="NCBIfam" id="NF041518">
    <property type="entry name" value="choice_anch_Q"/>
    <property type="match status" value="1"/>
</dbReference>
<reference evidence="10 12" key="1">
    <citation type="submission" date="2017-03" db="EMBL/GenBank/DDBJ databases">
        <title>The whole genome sequencing and assembly of Lysinibacillus sphaericus DSM 28T strain.</title>
        <authorList>
            <person name="Lee Y.-J."/>
            <person name="Yi H."/>
            <person name="Bahn Y.-S."/>
            <person name="Kim J.F."/>
            <person name="Lee D.-W."/>
        </authorList>
    </citation>
    <scope>NUCLEOTIDE SEQUENCE [LARGE SCALE GENOMIC DNA]</scope>
    <source>
        <strain evidence="10 12">DSM 28</strain>
    </source>
</reference>
<dbReference type="Pfam" id="PF02415">
    <property type="entry name" value="Chlam_PMP"/>
    <property type="match status" value="2"/>
</dbReference>